<dbReference type="InterPro" id="IPR013941">
    <property type="entry name" value="ZDS1_C"/>
</dbReference>
<accession>A0A9P6I2R2</accession>
<dbReference type="EMBL" id="JAATWM020000018">
    <property type="protein sequence ID" value="KAF9876233.1"/>
    <property type="molecule type" value="Genomic_DNA"/>
</dbReference>
<name>A0A9P6I2R2_9PEZI</name>
<feature type="region of interest" description="Disordered" evidence="1">
    <location>
        <begin position="1"/>
        <end position="145"/>
    </location>
</feature>
<feature type="compositionally biased region" description="Polar residues" evidence="1">
    <location>
        <begin position="437"/>
        <end position="461"/>
    </location>
</feature>
<sequence length="922" mass="102515">MQTSSRPRADVGGSFASRRGHASQLSISDPSHHVTEAIGTLYGDDNYSNEQRMSFLSQHYGDQNDYDADPAEDPRRQMIRSASDKTGLNMAQNGAPTLKKSQTLPTRSPSQRSTNFENGPKSPPLSLRDVKNESSQFPLGNIENPNDIAQELSNLQALRRMSMDVGNNADPDMLPFSGLSLMAMPPIAPTGDDDENDPSRLLWVPAAVHPELAPTEFKNFLETRVNTIKRRSGDSFISGDGSIDRSDSGGGLRRKKSMLSRQIDTSGTRGGDGYIDGAERLSRKSSLRDYSTPELDLGELVKDPTKVVQKLSKDSQAEAGAEDVPILPVAPGMGLRRSTRTTYRKNGSMRSERLPFSKRVANRHGHTDSSDSADTVPPLPSEIPKTATHARVPSEPVSENFSRPNRSVRRQQKFSQDMSTPPGGSDGASAEVDEPVSPTNTRPEPALQPTQQHPTRVSSASADARQSVPSIVESPTTDDNVQRQQFPQRSSSSQHPSSPVAPQSPVEEPPARSNLRPGSSHSVQSSHSAQSAHSAQSPTTPTMHQPPSQQSVKQQASASNHSLNDMASHPSALPGSGANRTDTLTFIPMAVEEKKEEKVKKKLQKERDDDSASVSSTKSSGGWSKWLKGGSDDKDKKKKEEEKKKKHYTDKTQDNARLDVLQNSIEGAKGRESIIVDRENVDNKLAEERKKESRKSEAKKEKEGGLFSGLFGGGKKKSDKESGSKKNQHLRVSEEVPYRPLKPDVDYHWTRFPLLEERAIYRMAHIKLANPRRSLMSQVLLSNFMYNYLAIVQAMHPQMQVPQSPQQRRLEEERRRKEQEEQYLAQQQMQQDQESGGQEGQYDFDYHRGDSQYGDHPHDEVDYVDDAQIYEYDHGGDADHGRDGYNGPDSYDPQPGKQYYHDQYGRDAGDDDRRRDGRDDMW</sequence>
<feature type="compositionally biased region" description="Basic and acidic residues" evidence="1">
    <location>
        <begin position="591"/>
        <end position="610"/>
    </location>
</feature>
<feature type="compositionally biased region" description="Low complexity" evidence="1">
    <location>
        <begin position="612"/>
        <end position="629"/>
    </location>
</feature>
<dbReference type="AlphaFoldDB" id="A0A9P6I2R2"/>
<reference evidence="3" key="1">
    <citation type="submission" date="2020-03" db="EMBL/GenBank/DDBJ databases">
        <authorList>
            <person name="He L."/>
        </authorList>
    </citation>
    <scope>NUCLEOTIDE SEQUENCE</scope>
    <source>
        <strain evidence="3">CkLH20</strain>
    </source>
</reference>
<feature type="compositionally biased region" description="Polar residues" evidence="1">
    <location>
        <begin position="467"/>
        <end position="479"/>
    </location>
</feature>
<dbReference type="GeneID" id="62161967"/>
<dbReference type="OrthoDB" id="5589766at2759"/>
<feature type="compositionally biased region" description="Low complexity" evidence="1">
    <location>
        <begin position="545"/>
        <end position="559"/>
    </location>
</feature>
<feature type="compositionally biased region" description="Low complexity" evidence="1">
    <location>
        <begin position="822"/>
        <end position="836"/>
    </location>
</feature>
<feature type="compositionally biased region" description="Basic and acidic residues" evidence="1">
    <location>
        <begin position="899"/>
        <end position="922"/>
    </location>
</feature>
<feature type="domain" description="Protein Zds1 C-terminal" evidence="2">
    <location>
        <begin position="741"/>
        <end position="793"/>
    </location>
</feature>
<gene>
    <name evidence="3" type="ORF">CkaCkLH20_06176</name>
</gene>
<dbReference type="GO" id="GO:0010971">
    <property type="term" value="P:positive regulation of G2/M transition of mitotic cell cycle"/>
    <property type="evidence" value="ECO:0007669"/>
    <property type="project" value="TreeGrafter"/>
</dbReference>
<evidence type="ECO:0000313" key="4">
    <source>
        <dbReference type="Proteomes" id="UP000781932"/>
    </source>
</evidence>
<dbReference type="SMART" id="SM01327">
    <property type="entry name" value="Zds_C"/>
    <property type="match status" value="1"/>
</dbReference>
<feature type="region of interest" description="Disordered" evidence="1">
    <location>
        <begin position="311"/>
        <end position="661"/>
    </location>
</feature>
<comment type="caution">
    <text evidence="3">The sequence shown here is derived from an EMBL/GenBank/DDBJ whole genome shotgun (WGS) entry which is preliminary data.</text>
</comment>
<feature type="compositionally biased region" description="Basic and acidic residues" evidence="1">
    <location>
        <begin position="808"/>
        <end position="820"/>
    </location>
</feature>
<evidence type="ECO:0000256" key="1">
    <source>
        <dbReference type="SAM" id="MobiDB-lite"/>
    </source>
</evidence>
<dbReference type="Proteomes" id="UP000781932">
    <property type="component" value="Unassembled WGS sequence"/>
</dbReference>
<dbReference type="GO" id="GO:0030010">
    <property type="term" value="P:establishment of cell polarity"/>
    <property type="evidence" value="ECO:0007669"/>
    <property type="project" value="TreeGrafter"/>
</dbReference>
<feature type="compositionally biased region" description="Polar residues" evidence="1">
    <location>
        <begin position="46"/>
        <end position="61"/>
    </location>
</feature>
<feature type="compositionally biased region" description="Low complexity" evidence="1">
    <location>
        <begin position="519"/>
        <end position="537"/>
    </location>
</feature>
<dbReference type="Pfam" id="PF08632">
    <property type="entry name" value="Zds_C"/>
    <property type="match status" value="1"/>
</dbReference>
<feature type="compositionally biased region" description="Basic and acidic residues" evidence="1">
    <location>
        <begin position="630"/>
        <end position="657"/>
    </location>
</feature>
<feature type="compositionally biased region" description="Basic and acidic residues" evidence="1">
    <location>
        <begin position="684"/>
        <end position="704"/>
    </location>
</feature>
<feature type="region of interest" description="Disordered" evidence="1">
    <location>
        <begin position="232"/>
        <end position="277"/>
    </location>
</feature>
<keyword evidence="4" id="KW-1185">Reference proteome</keyword>
<feature type="compositionally biased region" description="Basic and acidic residues" evidence="1">
    <location>
        <begin position="844"/>
        <end position="861"/>
    </location>
</feature>
<dbReference type="PANTHER" id="PTHR28089:SF1">
    <property type="entry name" value="PROTEIN ZDS1-RELATED"/>
    <property type="match status" value="1"/>
</dbReference>
<evidence type="ECO:0000313" key="3">
    <source>
        <dbReference type="EMBL" id="KAF9876233.1"/>
    </source>
</evidence>
<proteinExistence type="predicted"/>
<feature type="region of interest" description="Disordered" evidence="1">
    <location>
        <begin position="799"/>
        <end position="922"/>
    </location>
</feature>
<dbReference type="PANTHER" id="PTHR28089">
    <property type="entry name" value="PROTEIN ZDS1-RELATED"/>
    <property type="match status" value="1"/>
</dbReference>
<organism evidence="3 4">
    <name type="scientific">Colletotrichum karsti</name>
    <dbReference type="NCBI Taxonomy" id="1095194"/>
    <lineage>
        <taxon>Eukaryota</taxon>
        <taxon>Fungi</taxon>
        <taxon>Dikarya</taxon>
        <taxon>Ascomycota</taxon>
        <taxon>Pezizomycotina</taxon>
        <taxon>Sordariomycetes</taxon>
        <taxon>Hypocreomycetidae</taxon>
        <taxon>Glomerellales</taxon>
        <taxon>Glomerellaceae</taxon>
        <taxon>Colletotrichum</taxon>
        <taxon>Colletotrichum boninense species complex</taxon>
    </lineage>
</organism>
<reference evidence="3" key="2">
    <citation type="submission" date="2020-11" db="EMBL/GenBank/DDBJ databases">
        <title>Whole genome sequencing of Colletotrichum sp.</title>
        <authorList>
            <person name="Li H."/>
        </authorList>
    </citation>
    <scope>NUCLEOTIDE SEQUENCE</scope>
    <source>
        <strain evidence="3">CkLH20</strain>
    </source>
</reference>
<evidence type="ECO:0000259" key="2">
    <source>
        <dbReference type="SMART" id="SM01327"/>
    </source>
</evidence>
<dbReference type="RefSeq" id="XP_038745694.1">
    <property type="nucleotide sequence ID" value="XM_038888893.1"/>
</dbReference>
<dbReference type="InterPro" id="IPR040206">
    <property type="entry name" value="Zds1/2"/>
</dbReference>
<dbReference type="GO" id="GO:0005737">
    <property type="term" value="C:cytoplasm"/>
    <property type="evidence" value="ECO:0007669"/>
    <property type="project" value="TreeGrafter"/>
</dbReference>
<feature type="compositionally biased region" description="Polar residues" evidence="1">
    <location>
        <begin position="84"/>
        <end position="117"/>
    </location>
</feature>
<feature type="region of interest" description="Disordered" evidence="1">
    <location>
        <begin position="684"/>
        <end position="735"/>
    </location>
</feature>
<protein>
    <recommendedName>
        <fullName evidence="2">Protein Zds1 C-terminal domain-containing protein</fullName>
    </recommendedName>
</protein>
<feature type="compositionally biased region" description="Basic and acidic residues" evidence="1">
    <location>
        <begin position="871"/>
        <end position="883"/>
    </location>
</feature>
<feature type="compositionally biased region" description="Low complexity" evidence="1">
    <location>
        <begin position="482"/>
        <end position="506"/>
    </location>
</feature>